<evidence type="ECO:0000313" key="2">
    <source>
        <dbReference type="Proteomes" id="UP000241769"/>
    </source>
</evidence>
<dbReference type="InterPro" id="IPR043502">
    <property type="entry name" value="DNA/RNA_pol_sf"/>
</dbReference>
<dbReference type="InParanoid" id="A0A2P6MPI2"/>
<dbReference type="InterPro" id="IPR023211">
    <property type="entry name" value="DNA_pol_palm_dom_sf"/>
</dbReference>
<sequence length="224" mass="25630">TDSIHMQAKVSRYEEFKRRFPDHLQKLHFAAAGDITPGKMKLECELQEAIFVKPKTYSYVKKDGKEDVRNKGVVLSQNKEILIFDSYKRSVFSDDLIMAKNTLIRKIVHNDVLSMYTMTVDKAALDGWYDKRIMIDNIHTVPFGLYTRVNIGLGQLKTYLQCTQDQLRTHLASQFHSGMSLMNYVPVSFAKDNLKALCHYTNIQPMPVTENSSKCADIGLPKGM</sequence>
<reference evidence="1 2" key="1">
    <citation type="journal article" date="2018" name="Genome Biol. Evol.">
        <title>Multiple Roots of Fruiting Body Formation in Amoebozoa.</title>
        <authorList>
            <person name="Hillmann F."/>
            <person name="Forbes G."/>
            <person name="Novohradska S."/>
            <person name="Ferling I."/>
            <person name="Riege K."/>
            <person name="Groth M."/>
            <person name="Westermann M."/>
            <person name="Marz M."/>
            <person name="Spaller T."/>
            <person name="Winckler T."/>
            <person name="Schaap P."/>
            <person name="Glockner G."/>
        </authorList>
    </citation>
    <scope>NUCLEOTIDE SEQUENCE [LARGE SCALE GENOMIC DNA]</scope>
    <source>
        <strain evidence="1 2">Jena</strain>
    </source>
</reference>
<evidence type="ECO:0000313" key="1">
    <source>
        <dbReference type="EMBL" id="PRP73604.1"/>
    </source>
</evidence>
<proteinExistence type="predicted"/>
<dbReference type="SUPFAM" id="SSF56672">
    <property type="entry name" value="DNA/RNA polymerases"/>
    <property type="match status" value="1"/>
</dbReference>
<organism evidence="1 2">
    <name type="scientific">Planoprotostelium fungivorum</name>
    <dbReference type="NCBI Taxonomy" id="1890364"/>
    <lineage>
        <taxon>Eukaryota</taxon>
        <taxon>Amoebozoa</taxon>
        <taxon>Evosea</taxon>
        <taxon>Variosea</taxon>
        <taxon>Cavosteliida</taxon>
        <taxon>Cavosteliaceae</taxon>
        <taxon>Planoprotostelium</taxon>
    </lineage>
</organism>
<dbReference type="Proteomes" id="UP000241769">
    <property type="component" value="Unassembled WGS sequence"/>
</dbReference>
<keyword evidence="2" id="KW-1185">Reference proteome</keyword>
<protein>
    <submittedName>
        <fullName evidence="1">Uncharacterized protein</fullName>
    </submittedName>
</protein>
<gene>
    <name evidence="1" type="ORF">PROFUN_16600</name>
</gene>
<dbReference type="Gene3D" id="3.90.1600.10">
    <property type="entry name" value="Palm domain of DNA polymerase"/>
    <property type="match status" value="1"/>
</dbReference>
<dbReference type="AlphaFoldDB" id="A0A2P6MPI2"/>
<accession>A0A2P6MPI2</accession>
<feature type="non-terminal residue" evidence="1">
    <location>
        <position position="1"/>
    </location>
</feature>
<name>A0A2P6MPI2_9EUKA</name>
<dbReference type="EMBL" id="MDYQ01000596">
    <property type="protein sequence ID" value="PRP73604.1"/>
    <property type="molecule type" value="Genomic_DNA"/>
</dbReference>
<dbReference type="OrthoDB" id="5985492at2759"/>
<comment type="caution">
    <text evidence="1">The sequence shown here is derived from an EMBL/GenBank/DDBJ whole genome shotgun (WGS) entry which is preliminary data.</text>
</comment>